<organism evidence="3 4">
    <name type="scientific">Acorus gramineus</name>
    <name type="common">Dwarf sweet flag</name>
    <dbReference type="NCBI Taxonomy" id="55184"/>
    <lineage>
        <taxon>Eukaryota</taxon>
        <taxon>Viridiplantae</taxon>
        <taxon>Streptophyta</taxon>
        <taxon>Embryophyta</taxon>
        <taxon>Tracheophyta</taxon>
        <taxon>Spermatophyta</taxon>
        <taxon>Magnoliopsida</taxon>
        <taxon>Liliopsida</taxon>
        <taxon>Acoraceae</taxon>
        <taxon>Acorus</taxon>
    </lineage>
</organism>
<keyword evidence="4" id="KW-1185">Reference proteome</keyword>
<dbReference type="Gene3D" id="3.30.450.20">
    <property type="entry name" value="PAS domain"/>
    <property type="match status" value="1"/>
</dbReference>
<feature type="compositionally biased region" description="Pro residues" evidence="1">
    <location>
        <begin position="1"/>
        <end position="23"/>
    </location>
</feature>
<name>A0AAV9ADY3_ACOGR</name>
<proteinExistence type="predicted"/>
<feature type="domain" description="PAS fold-2" evidence="2">
    <location>
        <begin position="29"/>
        <end position="91"/>
    </location>
</feature>
<accession>A0AAV9ADY3</accession>
<keyword evidence="3" id="KW-0808">Transferase</keyword>
<evidence type="ECO:0000256" key="1">
    <source>
        <dbReference type="SAM" id="MobiDB-lite"/>
    </source>
</evidence>
<keyword evidence="3" id="KW-0418">Kinase</keyword>
<dbReference type="AlphaFoldDB" id="A0AAV9ADY3"/>
<dbReference type="Proteomes" id="UP001179952">
    <property type="component" value="Unassembled WGS sequence"/>
</dbReference>
<reference evidence="3" key="1">
    <citation type="journal article" date="2023" name="Nat. Commun.">
        <title>Diploid and tetraploid genomes of Acorus and the evolution of monocots.</title>
        <authorList>
            <person name="Ma L."/>
            <person name="Liu K.W."/>
            <person name="Li Z."/>
            <person name="Hsiao Y.Y."/>
            <person name="Qi Y."/>
            <person name="Fu T."/>
            <person name="Tang G.D."/>
            <person name="Zhang D."/>
            <person name="Sun W.H."/>
            <person name="Liu D.K."/>
            <person name="Li Y."/>
            <person name="Chen G.Z."/>
            <person name="Liu X.D."/>
            <person name="Liao X.Y."/>
            <person name="Jiang Y.T."/>
            <person name="Yu X."/>
            <person name="Hao Y."/>
            <person name="Huang J."/>
            <person name="Zhao X.W."/>
            <person name="Ke S."/>
            <person name="Chen Y.Y."/>
            <person name="Wu W.L."/>
            <person name="Hsu J.L."/>
            <person name="Lin Y.F."/>
            <person name="Huang M.D."/>
            <person name="Li C.Y."/>
            <person name="Huang L."/>
            <person name="Wang Z.W."/>
            <person name="Zhao X."/>
            <person name="Zhong W.Y."/>
            <person name="Peng D.H."/>
            <person name="Ahmad S."/>
            <person name="Lan S."/>
            <person name="Zhang J.S."/>
            <person name="Tsai W.C."/>
            <person name="Van de Peer Y."/>
            <person name="Liu Z.J."/>
        </authorList>
    </citation>
    <scope>NUCLEOTIDE SEQUENCE</scope>
    <source>
        <strain evidence="3">SCP</strain>
    </source>
</reference>
<dbReference type="InterPro" id="IPR013654">
    <property type="entry name" value="PAS_2"/>
</dbReference>
<gene>
    <name evidence="3" type="ORF">QJS04_geneDACA024979</name>
</gene>
<sequence>MNPHQPKPALSPPSQAPPPPPQPNHHRHQKFLGTDVCALFIPTSSASGLPRNALSASTDPNPLCLTSSSNGHALHVTLHRIDIGVLLDFEPDLITHGGNILEDHVPGIKPPPPQPLQELPVEDRLLSGTRGEEGLGRGGFLLSKKKKKKFNFLKVG</sequence>
<protein>
    <submittedName>
        <fullName evidence="3">Light-sensor Protein kinase</fullName>
    </submittedName>
</protein>
<reference evidence="3" key="2">
    <citation type="submission" date="2023-06" db="EMBL/GenBank/DDBJ databases">
        <authorList>
            <person name="Ma L."/>
            <person name="Liu K.-W."/>
            <person name="Li Z."/>
            <person name="Hsiao Y.-Y."/>
            <person name="Qi Y."/>
            <person name="Fu T."/>
            <person name="Tang G."/>
            <person name="Zhang D."/>
            <person name="Sun W.-H."/>
            <person name="Liu D.-K."/>
            <person name="Li Y."/>
            <person name="Chen G.-Z."/>
            <person name="Liu X.-D."/>
            <person name="Liao X.-Y."/>
            <person name="Jiang Y.-T."/>
            <person name="Yu X."/>
            <person name="Hao Y."/>
            <person name="Huang J."/>
            <person name="Zhao X.-W."/>
            <person name="Ke S."/>
            <person name="Chen Y.-Y."/>
            <person name="Wu W.-L."/>
            <person name="Hsu J.-L."/>
            <person name="Lin Y.-F."/>
            <person name="Huang M.-D."/>
            <person name="Li C.-Y."/>
            <person name="Huang L."/>
            <person name="Wang Z.-W."/>
            <person name="Zhao X."/>
            <person name="Zhong W.-Y."/>
            <person name="Peng D.-H."/>
            <person name="Ahmad S."/>
            <person name="Lan S."/>
            <person name="Zhang J.-S."/>
            <person name="Tsai W.-C."/>
            <person name="Van De Peer Y."/>
            <person name="Liu Z.-J."/>
        </authorList>
    </citation>
    <scope>NUCLEOTIDE SEQUENCE</scope>
    <source>
        <strain evidence="3">SCP</strain>
        <tissue evidence="3">Leaves</tissue>
    </source>
</reference>
<evidence type="ECO:0000259" key="2">
    <source>
        <dbReference type="Pfam" id="PF08446"/>
    </source>
</evidence>
<comment type="caution">
    <text evidence="3">The sequence shown here is derived from an EMBL/GenBank/DDBJ whole genome shotgun (WGS) entry which is preliminary data.</text>
</comment>
<dbReference type="GO" id="GO:0006355">
    <property type="term" value="P:regulation of DNA-templated transcription"/>
    <property type="evidence" value="ECO:0007669"/>
    <property type="project" value="InterPro"/>
</dbReference>
<evidence type="ECO:0000313" key="3">
    <source>
        <dbReference type="EMBL" id="KAK1262400.1"/>
    </source>
</evidence>
<dbReference type="EMBL" id="JAUJYN010000010">
    <property type="protein sequence ID" value="KAK1262400.1"/>
    <property type="molecule type" value="Genomic_DNA"/>
</dbReference>
<dbReference type="GO" id="GO:0016301">
    <property type="term" value="F:kinase activity"/>
    <property type="evidence" value="ECO:0007669"/>
    <property type="project" value="UniProtKB-KW"/>
</dbReference>
<feature type="region of interest" description="Disordered" evidence="1">
    <location>
        <begin position="1"/>
        <end position="28"/>
    </location>
</feature>
<dbReference type="Pfam" id="PF08446">
    <property type="entry name" value="PAS_2"/>
    <property type="match status" value="1"/>
</dbReference>
<evidence type="ECO:0000313" key="4">
    <source>
        <dbReference type="Proteomes" id="UP001179952"/>
    </source>
</evidence>